<dbReference type="Pfam" id="PF08240">
    <property type="entry name" value="ADH_N"/>
    <property type="match status" value="1"/>
</dbReference>
<dbReference type="InterPro" id="IPR013154">
    <property type="entry name" value="ADH-like_N"/>
</dbReference>
<evidence type="ECO:0000313" key="5">
    <source>
        <dbReference type="EMBL" id="KAF2497148.1"/>
    </source>
</evidence>
<evidence type="ECO:0000256" key="2">
    <source>
        <dbReference type="ARBA" id="ARBA00011245"/>
    </source>
</evidence>
<evidence type="ECO:0000256" key="1">
    <source>
        <dbReference type="ARBA" id="ARBA00008072"/>
    </source>
</evidence>
<dbReference type="CDD" id="cd08249">
    <property type="entry name" value="enoyl_reductase_like"/>
    <property type="match status" value="1"/>
</dbReference>
<dbReference type="Gene3D" id="3.40.50.720">
    <property type="entry name" value="NAD(P)-binding Rossmann-like Domain"/>
    <property type="match status" value="1"/>
</dbReference>
<organism evidence="5 6">
    <name type="scientific">Lophium mytilinum</name>
    <dbReference type="NCBI Taxonomy" id="390894"/>
    <lineage>
        <taxon>Eukaryota</taxon>
        <taxon>Fungi</taxon>
        <taxon>Dikarya</taxon>
        <taxon>Ascomycota</taxon>
        <taxon>Pezizomycotina</taxon>
        <taxon>Dothideomycetes</taxon>
        <taxon>Pleosporomycetidae</taxon>
        <taxon>Mytilinidiales</taxon>
        <taxon>Mytilinidiaceae</taxon>
        <taxon>Lophium</taxon>
    </lineage>
</organism>
<dbReference type="InterPro" id="IPR047122">
    <property type="entry name" value="Trans-enoyl_RdTase-like"/>
</dbReference>
<dbReference type="Pfam" id="PF00107">
    <property type="entry name" value="ADH_zinc_N"/>
    <property type="match status" value="1"/>
</dbReference>
<dbReference type="Proteomes" id="UP000799750">
    <property type="component" value="Unassembled WGS sequence"/>
</dbReference>
<reference evidence="5" key="1">
    <citation type="journal article" date="2020" name="Stud. Mycol.">
        <title>101 Dothideomycetes genomes: a test case for predicting lifestyles and emergence of pathogens.</title>
        <authorList>
            <person name="Haridas S."/>
            <person name="Albert R."/>
            <person name="Binder M."/>
            <person name="Bloem J."/>
            <person name="Labutti K."/>
            <person name="Salamov A."/>
            <person name="Andreopoulos B."/>
            <person name="Baker S."/>
            <person name="Barry K."/>
            <person name="Bills G."/>
            <person name="Bluhm B."/>
            <person name="Cannon C."/>
            <person name="Castanera R."/>
            <person name="Culley D."/>
            <person name="Daum C."/>
            <person name="Ezra D."/>
            <person name="Gonzalez J."/>
            <person name="Henrissat B."/>
            <person name="Kuo A."/>
            <person name="Liang C."/>
            <person name="Lipzen A."/>
            <person name="Lutzoni F."/>
            <person name="Magnuson J."/>
            <person name="Mondo S."/>
            <person name="Nolan M."/>
            <person name="Ohm R."/>
            <person name="Pangilinan J."/>
            <person name="Park H.-J."/>
            <person name="Ramirez L."/>
            <person name="Alfaro M."/>
            <person name="Sun H."/>
            <person name="Tritt A."/>
            <person name="Yoshinaga Y."/>
            <person name="Zwiers L.-H."/>
            <person name="Turgeon B."/>
            <person name="Goodwin S."/>
            <person name="Spatafora J."/>
            <person name="Crous P."/>
            <person name="Grigoriev I."/>
        </authorList>
    </citation>
    <scope>NUCLEOTIDE SEQUENCE</scope>
    <source>
        <strain evidence="5">CBS 269.34</strain>
    </source>
</reference>
<dbReference type="InterPro" id="IPR036291">
    <property type="entry name" value="NAD(P)-bd_dom_sf"/>
</dbReference>
<name>A0A6A6QXF6_9PEZI</name>
<dbReference type="AlphaFoldDB" id="A0A6A6QXF6"/>
<comment type="similarity">
    <text evidence="1">Belongs to the zinc-containing alcohol dehydrogenase family.</text>
</comment>
<evidence type="ECO:0000256" key="3">
    <source>
        <dbReference type="ARBA" id="ARBA00023002"/>
    </source>
</evidence>
<dbReference type="SUPFAM" id="SSF51735">
    <property type="entry name" value="NAD(P)-binding Rossmann-fold domains"/>
    <property type="match status" value="1"/>
</dbReference>
<keyword evidence="3" id="KW-0560">Oxidoreductase</keyword>
<dbReference type="EMBL" id="MU004187">
    <property type="protein sequence ID" value="KAF2497148.1"/>
    <property type="molecule type" value="Genomic_DNA"/>
</dbReference>
<protein>
    <submittedName>
        <fullName evidence="5">GroES-like protein</fullName>
    </submittedName>
</protein>
<proteinExistence type="inferred from homology"/>
<dbReference type="SUPFAM" id="SSF50129">
    <property type="entry name" value="GroES-like"/>
    <property type="match status" value="1"/>
</dbReference>
<dbReference type="PANTHER" id="PTHR45348:SF7">
    <property type="entry name" value="ZINC BINDING OXIDOREDUCTASE, PUTATIVE-RELATED"/>
    <property type="match status" value="1"/>
</dbReference>
<dbReference type="GO" id="GO:0016651">
    <property type="term" value="F:oxidoreductase activity, acting on NAD(P)H"/>
    <property type="evidence" value="ECO:0007669"/>
    <property type="project" value="InterPro"/>
</dbReference>
<dbReference type="PANTHER" id="PTHR45348">
    <property type="entry name" value="HYPOTHETICAL OXIDOREDUCTASE (EUROFUNG)"/>
    <property type="match status" value="1"/>
</dbReference>
<dbReference type="InterPro" id="IPR011032">
    <property type="entry name" value="GroES-like_sf"/>
</dbReference>
<dbReference type="SMART" id="SM00829">
    <property type="entry name" value="PKS_ER"/>
    <property type="match status" value="1"/>
</dbReference>
<keyword evidence="6" id="KW-1185">Reference proteome</keyword>
<dbReference type="Gene3D" id="3.90.180.10">
    <property type="entry name" value="Medium-chain alcohol dehydrogenases, catalytic domain"/>
    <property type="match status" value="1"/>
</dbReference>
<dbReference type="InterPro" id="IPR020843">
    <property type="entry name" value="ER"/>
</dbReference>
<dbReference type="OrthoDB" id="9992527at2759"/>
<gene>
    <name evidence="5" type="ORF">BU16DRAFT_350448</name>
</gene>
<sequence length="383" mass="40339">MDALILDATSKTANVQRIPIPEPGPNELLVHVEAIALNPVDALYTFNPLGKTGRVVGTDFAGTVKALGSDVSSLNPTFKAGQRVAGFLQGACSANDRPGAFANYLVVPHDLVWRVQDGLSLADAASVSLTALTAAQGLFPRLGLPAPFPYDAKPSTESTGKTLTAFIYGASTSVGLNAAQLLQLAAKAYGMSLRLIGAASPSRHAMLSAAPYGFTSLVDYRDETWPAQVRALTDGAGVDIGYDCISEGPSVATVASTLSSVGKMAVVRSRAGKAWAAEPGTLPTEPVYGAVWEGLGERVEYQGFVVQPSAPARAFAVEFYRWLSQVAESELLPNPVRKMPGGLERIVPDGFKLLGPGSMGQRGGEETEEWMRPVSGEKLVYEI</sequence>
<feature type="domain" description="Enoyl reductase (ER)" evidence="4">
    <location>
        <begin position="8"/>
        <end position="326"/>
    </location>
</feature>
<comment type="subunit">
    <text evidence="2">Monomer.</text>
</comment>
<evidence type="ECO:0000313" key="6">
    <source>
        <dbReference type="Proteomes" id="UP000799750"/>
    </source>
</evidence>
<evidence type="ECO:0000259" key="4">
    <source>
        <dbReference type="SMART" id="SM00829"/>
    </source>
</evidence>
<accession>A0A6A6QXF6</accession>
<dbReference type="InterPro" id="IPR013149">
    <property type="entry name" value="ADH-like_C"/>
</dbReference>